<organism evidence="6 7">
    <name type="scientific">Siculibacillus lacustris</name>
    <dbReference type="NCBI Taxonomy" id="1549641"/>
    <lineage>
        <taxon>Bacteria</taxon>
        <taxon>Pseudomonadati</taxon>
        <taxon>Pseudomonadota</taxon>
        <taxon>Alphaproteobacteria</taxon>
        <taxon>Hyphomicrobiales</taxon>
        <taxon>Ancalomicrobiaceae</taxon>
        <taxon>Siculibacillus</taxon>
    </lineage>
</organism>
<feature type="region of interest" description="Disordered" evidence="4">
    <location>
        <begin position="215"/>
        <end position="237"/>
    </location>
</feature>
<dbReference type="SMART" id="SM00345">
    <property type="entry name" value="HTH_GNTR"/>
    <property type="match status" value="1"/>
</dbReference>
<dbReference type="InterPro" id="IPR036390">
    <property type="entry name" value="WH_DNA-bd_sf"/>
</dbReference>
<dbReference type="SUPFAM" id="SSF46785">
    <property type="entry name" value="Winged helix' DNA-binding domain"/>
    <property type="match status" value="1"/>
</dbReference>
<dbReference type="Proteomes" id="UP000292781">
    <property type="component" value="Unassembled WGS sequence"/>
</dbReference>
<dbReference type="EMBL" id="SJFN01000006">
    <property type="protein sequence ID" value="TBW39826.1"/>
    <property type="molecule type" value="Genomic_DNA"/>
</dbReference>
<dbReference type="GO" id="GO:0003700">
    <property type="term" value="F:DNA-binding transcription factor activity"/>
    <property type="evidence" value="ECO:0007669"/>
    <property type="project" value="InterPro"/>
</dbReference>
<dbReference type="PROSITE" id="PS50949">
    <property type="entry name" value="HTH_GNTR"/>
    <property type="match status" value="1"/>
</dbReference>
<evidence type="ECO:0000313" key="6">
    <source>
        <dbReference type="EMBL" id="TBW39826.1"/>
    </source>
</evidence>
<keyword evidence="7" id="KW-1185">Reference proteome</keyword>
<dbReference type="OrthoDB" id="9788098at2"/>
<proteinExistence type="predicted"/>
<dbReference type="InterPro" id="IPR036388">
    <property type="entry name" value="WH-like_DNA-bd_sf"/>
</dbReference>
<dbReference type="Pfam" id="PF07729">
    <property type="entry name" value="FCD"/>
    <property type="match status" value="1"/>
</dbReference>
<dbReference type="InterPro" id="IPR000524">
    <property type="entry name" value="Tscrpt_reg_HTH_GntR"/>
</dbReference>
<dbReference type="InterPro" id="IPR008920">
    <property type="entry name" value="TF_FadR/GntR_C"/>
</dbReference>
<dbReference type="InterPro" id="IPR011711">
    <property type="entry name" value="GntR_C"/>
</dbReference>
<gene>
    <name evidence="6" type="ORF">EYW49_06090</name>
</gene>
<dbReference type="PRINTS" id="PR00035">
    <property type="entry name" value="HTHGNTR"/>
</dbReference>
<dbReference type="PANTHER" id="PTHR43537:SF6">
    <property type="entry name" value="HTH-TYPE TRANSCRIPTIONAL REPRESSOR RSPR"/>
    <property type="match status" value="1"/>
</dbReference>
<feature type="domain" description="HTH gntR-type" evidence="5">
    <location>
        <begin position="6"/>
        <end position="73"/>
    </location>
</feature>
<accession>A0A4Q9VUS4</accession>
<evidence type="ECO:0000256" key="4">
    <source>
        <dbReference type="SAM" id="MobiDB-lite"/>
    </source>
</evidence>
<name>A0A4Q9VUS4_9HYPH</name>
<evidence type="ECO:0000256" key="2">
    <source>
        <dbReference type="ARBA" id="ARBA00023125"/>
    </source>
</evidence>
<dbReference type="SMART" id="SM00895">
    <property type="entry name" value="FCD"/>
    <property type="match status" value="1"/>
</dbReference>
<keyword evidence="2" id="KW-0238">DNA-binding</keyword>
<keyword evidence="1" id="KW-0805">Transcription regulation</keyword>
<comment type="caution">
    <text evidence="6">The sequence shown here is derived from an EMBL/GenBank/DDBJ whole genome shotgun (WGS) entry which is preliminary data.</text>
</comment>
<dbReference type="Gene3D" id="1.10.10.10">
    <property type="entry name" value="Winged helix-like DNA-binding domain superfamily/Winged helix DNA-binding domain"/>
    <property type="match status" value="1"/>
</dbReference>
<reference evidence="6 7" key="1">
    <citation type="submission" date="2019-02" db="EMBL/GenBank/DDBJ databases">
        <title>Siculibacillus lacustris gen. nov., sp. nov., a new rosette-forming bacterium isolated from a freshwater crater lake (Lake St. Ana, Romania).</title>
        <authorList>
            <person name="Felfoldi T."/>
            <person name="Marton Z."/>
            <person name="Szabo A."/>
            <person name="Mentes A."/>
            <person name="Boka K."/>
            <person name="Marialigeti K."/>
            <person name="Mathe I."/>
            <person name="Koncz M."/>
            <person name="Schumann P."/>
            <person name="Toth E."/>
        </authorList>
    </citation>
    <scope>NUCLEOTIDE SEQUENCE [LARGE SCALE GENOMIC DNA]</scope>
    <source>
        <strain evidence="6 7">SA-279</strain>
    </source>
</reference>
<sequence>MDRRKSRLTSQVFEQLREGIVRGELPPNTPLSEQELCERLEVSRTPIREALIKLAEEELVMIYPQFGTFVAPISLEAVRVGQFVREHLECALIADAARRIDEAGKARIRANVERQERATDMEEFYALDNEFHSMIAELSGHPGVWSVILKAKTQFDRVRFLSVRQPGRPAEILYEHRRIADELCAGDGDAAQIALRIHLRGVFATVERLSLTEALPSAPPKRRRRTAPAAAPAAASE</sequence>
<dbReference type="PANTHER" id="PTHR43537">
    <property type="entry name" value="TRANSCRIPTIONAL REGULATOR, GNTR FAMILY"/>
    <property type="match status" value="1"/>
</dbReference>
<protein>
    <submittedName>
        <fullName evidence="6">GntR family transcriptional regulator</fullName>
    </submittedName>
</protein>
<dbReference type="RefSeq" id="WP_131307250.1">
    <property type="nucleotide sequence ID" value="NZ_SJFN01000006.1"/>
</dbReference>
<dbReference type="SUPFAM" id="SSF48008">
    <property type="entry name" value="GntR ligand-binding domain-like"/>
    <property type="match status" value="1"/>
</dbReference>
<evidence type="ECO:0000256" key="3">
    <source>
        <dbReference type="ARBA" id="ARBA00023163"/>
    </source>
</evidence>
<dbReference type="GO" id="GO:0003677">
    <property type="term" value="F:DNA binding"/>
    <property type="evidence" value="ECO:0007669"/>
    <property type="project" value="UniProtKB-KW"/>
</dbReference>
<feature type="compositionally biased region" description="Low complexity" evidence="4">
    <location>
        <begin position="227"/>
        <end position="237"/>
    </location>
</feature>
<evidence type="ECO:0000259" key="5">
    <source>
        <dbReference type="PROSITE" id="PS50949"/>
    </source>
</evidence>
<evidence type="ECO:0000256" key="1">
    <source>
        <dbReference type="ARBA" id="ARBA00023015"/>
    </source>
</evidence>
<keyword evidence="3" id="KW-0804">Transcription</keyword>
<dbReference type="Pfam" id="PF00392">
    <property type="entry name" value="GntR"/>
    <property type="match status" value="1"/>
</dbReference>
<dbReference type="Gene3D" id="1.20.120.530">
    <property type="entry name" value="GntR ligand-binding domain-like"/>
    <property type="match status" value="1"/>
</dbReference>
<dbReference type="AlphaFoldDB" id="A0A4Q9VUS4"/>
<evidence type="ECO:0000313" key="7">
    <source>
        <dbReference type="Proteomes" id="UP000292781"/>
    </source>
</evidence>
<dbReference type="CDD" id="cd07377">
    <property type="entry name" value="WHTH_GntR"/>
    <property type="match status" value="1"/>
</dbReference>